<evidence type="ECO:0000259" key="7">
    <source>
        <dbReference type="PROSITE" id="PS50863"/>
    </source>
</evidence>
<dbReference type="EMBL" id="KE346217">
    <property type="protein sequence ID" value="EXC30802.1"/>
    <property type="molecule type" value="Genomic_DNA"/>
</dbReference>
<dbReference type="GO" id="GO:0005634">
    <property type="term" value="C:nucleus"/>
    <property type="evidence" value="ECO:0007669"/>
    <property type="project" value="UniProtKB-SubCell"/>
</dbReference>
<keyword evidence="9" id="KW-1185">Reference proteome</keyword>
<keyword evidence="2" id="KW-0805">Transcription regulation</keyword>
<evidence type="ECO:0000256" key="5">
    <source>
        <dbReference type="ARBA" id="ARBA00023242"/>
    </source>
</evidence>
<name>W9SW63_9ROSA</name>
<dbReference type="AlphaFoldDB" id="W9SW63"/>
<gene>
    <name evidence="8" type="ORF">L484_027981</name>
</gene>
<sequence>MPRKRRNSHSLATPMPHFSAIMLQFPIPGHELMIPVKSAMKFGKDLSEVATLIVPNGRSWQVRLKKDGKKIWLHEGLQEFVEYYSVQYFYNLHFRYERNSVFYVCICDASGSEIDYPCDSPNRGHVVPDFRKHHEEHIGGDDSVEILDTKPSISLGLRVKDGDEDKKDVEVVEILDIKPFASNGGAEQDYSRKNHIRLFQQKIGRHTSRCQSHTSKDPPTSGVAYWTSRSCRKEKQADLKEPANDNVPGRGQAKEKKRSHARAFPAKEDVEMLFPRSFSYTKSRRLMNSKETERAVRAASVCKLKNPSFMVILRSYNLCHSYVNMPEEFVRRHLNQCSEDIQLQANNGRRKWPARCYYQVKDGLITSVKKIGKGWGPFSADNNLQEGDVCVFELTKKGKDVNVLRVWIYHAADYARSAQKRFKAK</sequence>
<feature type="domain" description="TF-B3" evidence="7">
    <location>
        <begin position="17"/>
        <end position="110"/>
    </location>
</feature>
<comment type="subcellular location">
    <subcellularLocation>
        <location evidence="1">Nucleus</location>
    </subcellularLocation>
</comment>
<dbReference type="KEGG" id="mnt:21410582"/>
<dbReference type="Proteomes" id="UP000030645">
    <property type="component" value="Unassembled WGS sequence"/>
</dbReference>
<proteinExistence type="predicted"/>
<dbReference type="CDD" id="cd10017">
    <property type="entry name" value="B3_DNA"/>
    <property type="match status" value="2"/>
</dbReference>
<dbReference type="Gene3D" id="2.40.330.10">
    <property type="entry name" value="DNA-binding pseudobarrel domain"/>
    <property type="match status" value="2"/>
</dbReference>
<dbReference type="STRING" id="981085.W9SW63"/>
<dbReference type="InterPro" id="IPR015300">
    <property type="entry name" value="DNA-bd_pseudobarrel_sf"/>
</dbReference>
<dbReference type="PROSITE" id="PS50863">
    <property type="entry name" value="B3"/>
    <property type="match status" value="2"/>
</dbReference>
<evidence type="ECO:0000256" key="2">
    <source>
        <dbReference type="ARBA" id="ARBA00023015"/>
    </source>
</evidence>
<keyword evidence="5" id="KW-0539">Nucleus</keyword>
<feature type="region of interest" description="Disordered" evidence="6">
    <location>
        <begin position="235"/>
        <end position="262"/>
    </location>
</feature>
<dbReference type="InterPro" id="IPR050655">
    <property type="entry name" value="Plant_B3_domain"/>
</dbReference>
<evidence type="ECO:0000256" key="4">
    <source>
        <dbReference type="ARBA" id="ARBA00023163"/>
    </source>
</evidence>
<evidence type="ECO:0000256" key="1">
    <source>
        <dbReference type="ARBA" id="ARBA00004123"/>
    </source>
</evidence>
<evidence type="ECO:0000256" key="3">
    <source>
        <dbReference type="ARBA" id="ARBA00023125"/>
    </source>
</evidence>
<keyword evidence="4" id="KW-0804">Transcription</keyword>
<dbReference type="PANTHER" id="PTHR31920:SF147">
    <property type="entry name" value="TF-B3 DOMAIN-CONTAINING PROTEIN"/>
    <property type="match status" value="1"/>
</dbReference>
<dbReference type="Pfam" id="PF02362">
    <property type="entry name" value="B3"/>
    <property type="match status" value="2"/>
</dbReference>
<dbReference type="eggNOG" id="ENOG502RXD2">
    <property type="taxonomic scope" value="Eukaryota"/>
</dbReference>
<organism evidence="8 9">
    <name type="scientific">Morus notabilis</name>
    <dbReference type="NCBI Taxonomy" id="981085"/>
    <lineage>
        <taxon>Eukaryota</taxon>
        <taxon>Viridiplantae</taxon>
        <taxon>Streptophyta</taxon>
        <taxon>Embryophyta</taxon>
        <taxon>Tracheophyta</taxon>
        <taxon>Spermatophyta</taxon>
        <taxon>Magnoliopsida</taxon>
        <taxon>eudicotyledons</taxon>
        <taxon>Gunneridae</taxon>
        <taxon>Pentapetalae</taxon>
        <taxon>rosids</taxon>
        <taxon>fabids</taxon>
        <taxon>Rosales</taxon>
        <taxon>Moraceae</taxon>
        <taxon>Moreae</taxon>
        <taxon>Morus</taxon>
    </lineage>
</organism>
<dbReference type="InterPro" id="IPR003340">
    <property type="entry name" value="B3_DNA-bd"/>
</dbReference>
<feature type="domain" description="TF-B3" evidence="7">
    <location>
        <begin position="308"/>
        <end position="412"/>
    </location>
</feature>
<dbReference type="SMART" id="SM01019">
    <property type="entry name" value="B3"/>
    <property type="match status" value="2"/>
</dbReference>
<dbReference type="SUPFAM" id="SSF101936">
    <property type="entry name" value="DNA-binding pseudobarrel domain"/>
    <property type="match status" value="2"/>
</dbReference>
<evidence type="ECO:0000313" key="8">
    <source>
        <dbReference type="EMBL" id="EXC30802.1"/>
    </source>
</evidence>
<evidence type="ECO:0000313" key="9">
    <source>
        <dbReference type="Proteomes" id="UP000030645"/>
    </source>
</evidence>
<dbReference type="PANTHER" id="PTHR31920">
    <property type="entry name" value="B3 DOMAIN-CONTAINING"/>
    <property type="match status" value="1"/>
</dbReference>
<accession>W9SW63</accession>
<dbReference type="GO" id="GO:0003677">
    <property type="term" value="F:DNA binding"/>
    <property type="evidence" value="ECO:0007669"/>
    <property type="project" value="UniProtKB-KW"/>
</dbReference>
<dbReference type="OrthoDB" id="1180786at2759"/>
<evidence type="ECO:0000256" key="6">
    <source>
        <dbReference type="SAM" id="MobiDB-lite"/>
    </source>
</evidence>
<protein>
    <submittedName>
        <fullName evidence="8">B3 domain-containing transcription factor VRN1</fullName>
    </submittedName>
</protein>
<reference evidence="9" key="1">
    <citation type="submission" date="2013-01" db="EMBL/GenBank/DDBJ databases">
        <title>Draft Genome Sequence of a Mulberry Tree, Morus notabilis C.K. Schneid.</title>
        <authorList>
            <person name="He N."/>
            <person name="Zhao S."/>
        </authorList>
    </citation>
    <scope>NUCLEOTIDE SEQUENCE</scope>
</reference>
<keyword evidence="3" id="KW-0238">DNA-binding</keyword>